<keyword evidence="3" id="KW-0060">Ascorbate biosynthesis</keyword>
<dbReference type="OrthoDB" id="9800184at2"/>
<evidence type="ECO:0000313" key="6">
    <source>
        <dbReference type="EMBL" id="KLO35033.1"/>
    </source>
</evidence>
<dbReference type="NCBIfam" id="TIGR01679">
    <property type="entry name" value="bact_FAD_ox"/>
    <property type="match status" value="1"/>
</dbReference>
<comment type="similarity">
    <text evidence="2">Belongs to the oxygen-dependent FAD-linked oxidoreductase family.</text>
</comment>
<dbReference type="InterPro" id="IPR010031">
    <property type="entry name" value="FAD_lactone_oxidase-like"/>
</dbReference>
<dbReference type="PATRIC" id="fig|29311.18.peg.2181"/>
<evidence type="ECO:0000256" key="1">
    <source>
        <dbReference type="ARBA" id="ARBA00005147"/>
    </source>
</evidence>
<dbReference type="PROSITE" id="PS51387">
    <property type="entry name" value="FAD_PCMH"/>
    <property type="match status" value="1"/>
</dbReference>
<dbReference type="PANTHER" id="PTHR43762:SF1">
    <property type="entry name" value="D-ARABINONO-1,4-LACTONE OXIDASE"/>
    <property type="match status" value="1"/>
</dbReference>
<dbReference type="UniPathway" id="UPA00132"/>
<dbReference type="PIRSF" id="PIRSF000136">
    <property type="entry name" value="LGO_GLO"/>
    <property type="match status" value="1"/>
</dbReference>
<dbReference type="InterPro" id="IPR016166">
    <property type="entry name" value="FAD-bd_PCMH"/>
</dbReference>
<dbReference type="InterPro" id="IPR036318">
    <property type="entry name" value="FAD-bd_PCMH-like_sf"/>
</dbReference>
<comment type="caution">
    <text evidence="6">The sequence shown here is derived from an EMBL/GenBank/DDBJ whole genome shotgun (WGS) entry which is preliminary data.</text>
</comment>
<sequence length="431" mass="48162">MSIRWGNWAGEQFCAPSAIVRPTSEAELVEAVARAAQRGEPVRAVGTGHSFTDCACTDGVMIDMTGLQRVISADPATGLVTIEGGAKLHALGPQLAERGLGLENQGDIDAQSITGATTTATHGTGARFPNLSARIVAMRLVTATGDVLTLTEDCNDDAYLAARVSLGALGVISQVTIQTVPLYTLNRRDERRALTETLENLDDYVDGNDHFEFFVFPYADTALTRTTRRSDEEPTPTPRWKRRLHEQVENGGFGVICRTGRRFPPAAPTLNRLMTKVISNSTVSDRAYKVYATERKVKFTEMEYAIPREHARVAIQRVIDLVRRRNLPIMFPLEVRFAASDDAFLSTAHGRDSCYIAVHQYTGMEFETYFRAVEAIMDEYAGRPHWGKRHYQSAGTLRERYPRWDRFAAVRDRLDPDRVFLNDYTRRVLGP</sequence>
<keyword evidence="7" id="KW-1185">Reference proteome</keyword>
<comment type="pathway">
    <text evidence="1">Cofactor biosynthesis; L-ascorbate biosynthesis.</text>
</comment>
<dbReference type="InterPro" id="IPR006093">
    <property type="entry name" value="Oxy_OxRdtase_FAD_BS"/>
</dbReference>
<dbReference type="Pfam" id="PF01565">
    <property type="entry name" value="FAD_binding_4"/>
    <property type="match status" value="1"/>
</dbReference>
<dbReference type="InterPro" id="IPR016169">
    <property type="entry name" value="FAD-bd_PCMH_sub2"/>
</dbReference>
<dbReference type="InterPro" id="IPR007173">
    <property type="entry name" value="ALO_C"/>
</dbReference>
<dbReference type="Gene3D" id="3.30.70.2520">
    <property type="match status" value="1"/>
</dbReference>
<feature type="domain" description="FAD-binding PCMH-type" evidence="5">
    <location>
        <begin position="12"/>
        <end position="182"/>
    </location>
</feature>
<dbReference type="Gene3D" id="3.30.465.10">
    <property type="match status" value="1"/>
</dbReference>
<name>A0A0I9TCX7_9MYCO</name>
<dbReference type="Gene3D" id="1.10.45.10">
    <property type="entry name" value="Vanillyl-alcohol Oxidase, Chain A, domain 4"/>
    <property type="match status" value="1"/>
</dbReference>
<reference evidence="6 7" key="1">
    <citation type="submission" date="2015-05" db="EMBL/GenBank/DDBJ databases">
        <title>Genome sequence of Mycobacterium haemophilum.</title>
        <authorList>
            <person name="Greninger A.L."/>
            <person name="Cunningham G."/>
            <person name="Miller S."/>
        </authorList>
    </citation>
    <scope>NUCLEOTIDE SEQUENCE [LARGE SCALE GENOMIC DNA]</scope>
    <source>
        <strain evidence="7">UC1</strain>
    </source>
</reference>
<dbReference type="GO" id="GO:0080049">
    <property type="term" value="F:L-gulono-1,4-lactone dehydrogenase activity"/>
    <property type="evidence" value="ECO:0007669"/>
    <property type="project" value="TreeGrafter"/>
</dbReference>
<evidence type="ECO:0000256" key="2">
    <source>
        <dbReference type="ARBA" id="ARBA00005466"/>
    </source>
</evidence>
<dbReference type="AlphaFoldDB" id="A0A0I9TCX7"/>
<evidence type="ECO:0000256" key="3">
    <source>
        <dbReference type="ARBA" id="ARBA00022644"/>
    </source>
</evidence>
<dbReference type="PANTHER" id="PTHR43762">
    <property type="entry name" value="L-GULONOLACTONE OXIDASE"/>
    <property type="match status" value="1"/>
</dbReference>
<evidence type="ECO:0000256" key="4">
    <source>
        <dbReference type="ARBA" id="ARBA00023002"/>
    </source>
</evidence>
<gene>
    <name evidence="6" type="ORF">ABH38_16955</name>
</gene>
<protein>
    <submittedName>
        <fullName evidence="6">Oxidoreductase</fullName>
    </submittedName>
</protein>
<organism evidence="6 7">
    <name type="scientific">Mycobacterium haemophilum</name>
    <dbReference type="NCBI Taxonomy" id="29311"/>
    <lineage>
        <taxon>Bacteria</taxon>
        <taxon>Bacillati</taxon>
        <taxon>Actinomycetota</taxon>
        <taxon>Actinomycetes</taxon>
        <taxon>Mycobacteriales</taxon>
        <taxon>Mycobacteriaceae</taxon>
        <taxon>Mycobacterium</taxon>
    </lineage>
</organism>
<dbReference type="GO" id="GO:0016020">
    <property type="term" value="C:membrane"/>
    <property type="evidence" value="ECO:0007669"/>
    <property type="project" value="InterPro"/>
</dbReference>
<dbReference type="EMBL" id="LDPR01000018">
    <property type="protein sequence ID" value="KLO35033.1"/>
    <property type="molecule type" value="Genomic_DNA"/>
</dbReference>
<dbReference type="SUPFAM" id="SSF56176">
    <property type="entry name" value="FAD-binding/transporter-associated domain-like"/>
    <property type="match status" value="1"/>
</dbReference>
<dbReference type="PROSITE" id="PS00862">
    <property type="entry name" value="OX2_COVAL_FAD"/>
    <property type="match status" value="1"/>
</dbReference>
<dbReference type="STRING" id="1202450.B586_12020"/>
<evidence type="ECO:0000313" key="7">
    <source>
        <dbReference type="Proteomes" id="UP000036334"/>
    </source>
</evidence>
<keyword evidence="4" id="KW-0560">Oxidoreductase</keyword>
<dbReference type="Gene3D" id="3.30.43.10">
    <property type="entry name" value="Uridine Diphospho-n-acetylenolpyruvylglucosamine Reductase, domain 2"/>
    <property type="match status" value="1"/>
</dbReference>
<dbReference type="Proteomes" id="UP000036334">
    <property type="component" value="Unassembled WGS sequence"/>
</dbReference>
<dbReference type="GO" id="GO:0071949">
    <property type="term" value="F:FAD binding"/>
    <property type="evidence" value="ECO:0007669"/>
    <property type="project" value="InterPro"/>
</dbReference>
<dbReference type="GO" id="GO:0003885">
    <property type="term" value="F:D-arabinono-1,4-lactone oxidase activity"/>
    <property type="evidence" value="ECO:0007669"/>
    <property type="project" value="InterPro"/>
</dbReference>
<dbReference type="InterPro" id="IPR006094">
    <property type="entry name" value="Oxid_FAD_bind_N"/>
</dbReference>
<proteinExistence type="inferred from homology"/>
<dbReference type="RefSeq" id="WP_047316124.1">
    <property type="nucleotide sequence ID" value="NZ_LDPQ01000021.1"/>
</dbReference>
<dbReference type="InterPro" id="IPR016167">
    <property type="entry name" value="FAD-bd_PCMH_sub1"/>
</dbReference>
<dbReference type="GO" id="GO:0019853">
    <property type="term" value="P:L-ascorbic acid biosynthetic process"/>
    <property type="evidence" value="ECO:0007669"/>
    <property type="project" value="UniProtKB-UniPathway"/>
</dbReference>
<evidence type="ECO:0000259" key="5">
    <source>
        <dbReference type="PROSITE" id="PS51387"/>
    </source>
</evidence>
<dbReference type="InterPro" id="IPR016171">
    <property type="entry name" value="Vanillyl_alc_oxidase_C-sub2"/>
</dbReference>
<accession>A0A0I9TCX7</accession>
<dbReference type="Pfam" id="PF04030">
    <property type="entry name" value="ALO"/>
    <property type="match status" value="1"/>
</dbReference>